<dbReference type="Pfam" id="PF03739">
    <property type="entry name" value="LptF_LptG"/>
    <property type="match status" value="1"/>
</dbReference>
<dbReference type="InterPro" id="IPR005495">
    <property type="entry name" value="LptG/LptF_permease"/>
</dbReference>
<feature type="transmembrane region" description="Helical" evidence="6">
    <location>
        <begin position="7"/>
        <end position="29"/>
    </location>
</feature>
<keyword evidence="5 6" id="KW-0472">Membrane</keyword>
<keyword evidence="4 6" id="KW-1133">Transmembrane helix</keyword>
<gene>
    <name evidence="7" type="ORF">GSH16_09645</name>
</gene>
<dbReference type="RefSeq" id="WP_160854440.1">
    <property type="nucleotide sequence ID" value="NZ_WUWG01000003.1"/>
</dbReference>
<evidence type="ECO:0000256" key="6">
    <source>
        <dbReference type="SAM" id="Phobius"/>
    </source>
</evidence>
<comment type="subcellular location">
    <subcellularLocation>
        <location evidence="1">Cell membrane</location>
        <topology evidence="1">Multi-pass membrane protein</topology>
    </subcellularLocation>
</comment>
<organism evidence="7 8">
    <name type="scientific">Oceanomicrobium pacificus</name>
    <dbReference type="NCBI Taxonomy" id="2692916"/>
    <lineage>
        <taxon>Bacteria</taxon>
        <taxon>Pseudomonadati</taxon>
        <taxon>Pseudomonadota</taxon>
        <taxon>Alphaproteobacteria</taxon>
        <taxon>Rhodobacterales</taxon>
        <taxon>Paracoccaceae</taxon>
        <taxon>Oceanomicrobium</taxon>
    </lineage>
</organism>
<keyword evidence="2" id="KW-1003">Cell membrane</keyword>
<feature type="transmembrane region" description="Helical" evidence="6">
    <location>
        <begin position="338"/>
        <end position="358"/>
    </location>
</feature>
<evidence type="ECO:0000256" key="4">
    <source>
        <dbReference type="ARBA" id="ARBA00022989"/>
    </source>
</evidence>
<evidence type="ECO:0000256" key="1">
    <source>
        <dbReference type="ARBA" id="ARBA00004651"/>
    </source>
</evidence>
<dbReference type="AlphaFoldDB" id="A0A6B0TXF9"/>
<feature type="transmembrane region" description="Helical" evidence="6">
    <location>
        <begin position="98"/>
        <end position="122"/>
    </location>
</feature>
<comment type="caution">
    <text evidence="7">The sequence shown here is derived from an EMBL/GenBank/DDBJ whole genome shotgun (WGS) entry which is preliminary data.</text>
</comment>
<reference evidence="7 8" key="1">
    <citation type="submission" date="2019-12" db="EMBL/GenBank/DDBJ databases">
        <title>Strain KN286 was isolated from seawater, which was collected from Caroline Seamount in the tropical western Pacific.</title>
        <authorList>
            <person name="Wang Q."/>
        </authorList>
    </citation>
    <scope>NUCLEOTIDE SEQUENCE [LARGE SCALE GENOMIC DNA]</scope>
    <source>
        <strain evidence="7 8">KN286</strain>
    </source>
</reference>
<name>A0A6B0TXF9_9RHOB</name>
<feature type="transmembrane region" description="Helical" evidence="6">
    <location>
        <begin position="60"/>
        <end position="78"/>
    </location>
</feature>
<evidence type="ECO:0000256" key="2">
    <source>
        <dbReference type="ARBA" id="ARBA00022475"/>
    </source>
</evidence>
<accession>A0A6B0TXF9</accession>
<dbReference type="EMBL" id="WUWG01000003">
    <property type="protein sequence ID" value="MXU65713.1"/>
    <property type="molecule type" value="Genomic_DNA"/>
</dbReference>
<keyword evidence="3 6" id="KW-0812">Transmembrane</keyword>
<evidence type="ECO:0000313" key="8">
    <source>
        <dbReference type="Proteomes" id="UP000436016"/>
    </source>
</evidence>
<dbReference type="GO" id="GO:0043190">
    <property type="term" value="C:ATP-binding cassette (ABC) transporter complex"/>
    <property type="evidence" value="ECO:0007669"/>
    <property type="project" value="TreeGrafter"/>
</dbReference>
<dbReference type="GO" id="GO:0015920">
    <property type="term" value="P:lipopolysaccharide transport"/>
    <property type="evidence" value="ECO:0007669"/>
    <property type="project" value="TreeGrafter"/>
</dbReference>
<evidence type="ECO:0000313" key="7">
    <source>
        <dbReference type="EMBL" id="MXU65713.1"/>
    </source>
</evidence>
<proteinExistence type="predicted"/>
<dbReference type="Proteomes" id="UP000436016">
    <property type="component" value="Unassembled WGS sequence"/>
</dbReference>
<sequence length="372" mass="40435">MKTLDRYMLAQLLGPLGFFTLVFVGIIWLTQSLKLLDYVVGNSSAAMLFLEFSSLILPRVILQVLPVSAFAAALYTINKLYGESELVVMLGSGLSPWALLRPMLIFGAGVMALLLLLSLYLVPRSTTLLAERRLAVGNELVSSILTPGAFMHPERGVTVFVDDASTSGELRGIFLHDQRDLRNVTTYTADKALLLSDDAFLRIVMFDGLAQIYGAPRDTLSAVQFEQFSYDFEMDTASADDRKKSAVEYPLRDLFSPTQEMLDIPKRDEALYVAAGVEKLMTPSIALFLPALALATILFGGYQRRGFSRRIIFAVIAGIAVQVLAIAALSAIRTNAALAPLGLLPAGTAAGLTFFLLWRLSGRRAAGAEVVA</sequence>
<protein>
    <submittedName>
        <fullName evidence="7">LptF/LptG family permease</fullName>
    </submittedName>
</protein>
<dbReference type="PANTHER" id="PTHR33529">
    <property type="entry name" value="SLR0882 PROTEIN-RELATED"/>
    <property type="match status" value="1"/>
</dbReference>
<keyword evidence="8" id="KW-1185">Reference proteome</keyword>
<feature type="transmembrane region" description="Helical" evidence="6">
    <location>
        <begin position="311"/>
        <end position="332"/>
    </location>
</feature>
<feature type="transmembrane region" description="Helical" evidence="6">
    <location>
        <begin position="280"/>
        <end position="299"/>
    </location>
</feature>
<evidence type="ECO:0000256" key="3">
    <source>
        <dbReference type="ARBA" id="ARBA00022692"/>
    </source>
</evidence>
<dbReference type="PANTHER" id="PTHR33529:SF6">
    <property type="entry name" value="YJGP_YJGQ FAMILY PERMEASE"/>
    <property type="match status" value="1"/>
</dbReference>
<evidence type="ECO:0000256" key="5">
    <source>
        <dbReference type="ARBA" id="ARBA00023136"/>
    </source>
</evidence>